<evidence type="ECO:0000256" key="2">
    <source>
        <dbReference type="SAM" id="SignalP"/>
    </source>
</evidence>
<evidence type="ECO:0000313" key="3">
    <source>
        <dbReference type="Proteomes" id="UP000887540"/>
    </source>
</evidence>
<feature type="compositionally biased region" description="Basic and acidic residues" evidence="1">
    <location>
        <begin position="205"/>
        <end position="215"/>
    </location>
</feature>
<feature type="compositionally biased region" description="Polar residues" evidence="1">
    <location>
        <begin position="190"/>
        <end position="203"/>
    </location>
</feature>
<keyword evidence="3" id="KW-1185">Reference proteome</keyword>
<keyword evidence="2" id="KW-0732">Signal</keyword>
<sequence>MFFFQTIFVLCFSITISLGCDLNEDCVQIANDCKSQRCNQGYTCKMTIADCYQAPCTAYAFCVRDVKTIDCTSKACPINTIMEEVQCRKDTQCDPICRAINPNETITCGNLCCPGGQVCQIREVKKCAQAPCESPVYCALITTTTLSTAKPSCETINCQHGYQCNLKPCKRAYPPCDAEPVCVLIPTTTTEAPSTPQGSQSPTIKKLDPKFNVRS</sequence>
<evidence type="ECO:0000313" key="4">
    <source>
        <dbReference type="WBParaSite" id="ACRNAN_scaffold1235.g28541.t1"/>
    </source>
</evidence>
<protein>
    <submittedName>
        <fullName evidence="4">Uncharacterized protein</fullName>
    </submittedName>
</protein>
<dbReference type="AlphaFoldDB" id="A0A914CM71"/>
<dbReference type="Proteomes" id="UP000887540">
    <property type="component" value="Unplaced"/>
</dbReference>
<feature type="chain" id="PRO_5036803117" evidence="2">
    <location>
        <begin position="20"/>
        <end position="215"/>
    </location>
</feature>
<dbReference type="WBParaSite" id="ACRNAN_scaffold1235.g28541.t1">
    <property type="protein sequence ID" value="ACRNAN_scaffold1235.g28541.t1"/>
    <property type="gene ID" value="ACRNAN_scaffold1235.g28541"/>
</dbReference>
<feature type="region of interest" description="Disordered" evidence="1">
    <location>
        <begin position="190"/>
        <end position="215"/>
    </location>
</feature>
<reference evidence="4" key="1">
    <citation type="submission" date="2022-11" db="UniProtKB">
        <authorList>
            <consortium name="WormBaseParasite"/>
        </authorList>
    </citation>
    <scope>IDENTIFICATION</scope>
</reference>
<proteinExistence type="predicted"/>
<organism evidence="3 4">
    <name type="scientific">Acrobeloides nanus</name>
    <dbReference type="NCBI Taxonomy" id="290746"/>
    <lineage>
        <taxon>Eukaryota</taxon>
        <taxon>Metazoa</taxon>
        <taxon>Ecdysozoa</taxon>
        <taxon>Nematoda</taxon>
        <taxon>Chromadorea</taxon>
        <taxon>Rhabditida</taxon>
        <taxon>Tylenchina</taxon>
        <taxon>Cephalobomorpha</taxon>
        <taxon>Cephaloboidea</taxon>
        <taxon>Cephalobidae</taxon>
        <taxon>Acrobeloides</taxon>
    </lineage>
</organism>
<accession>A0A914CM71</accession>
<evidence type="ECO:0000256" key="1">
    <source>
        <dbReference type="SAM" id="MobiDB-lite"/>
    </source>
</evidence>
<feature type="signal peptide" evidence="2">
    <location>
        <begin position="1"/>
        <end position="19"/>
    </location>
</feature>
<name>A0A914CM71_9BILA</name>